<evidence type="ECO:0000313" key="2">
    <source>
        <dbReference type="Proteomes" id="UP000095283"/>
    </source>
</evidence>
<feature type="transmembrane region" description="Helical" evidence="1">
    <location>
        <begin position="175"/>
        <end position="197"/>
    </location>
</feature>
<dbReference type="AlphaFoldDB" id="A0A1I7XA00"/>
<feature type="transmembrane region" description="Helical" evidence="1">
    <location>
        <begin position="209"/>
        <end position="229"/>
    </location>
</feature>
<evidence type="ECO:0000313" key="3">
    <source>
        <dbReference type="WBParaSite" id="Hba_14189"/>
    </source>
</evidence>
<dbReference type="Proteomes" id="UP000095283">
    <property type="component" value="Unplaced"/>
</dbReference>
<accession>A0A1I7XA00</accession>
<feature type="transmembrane region" description="Helical" evidence="1">
    <location>
        <begin position="141"/>
        <end position="163"/>
    </location>
</feature>
<evidence type="ECO:0000256" key="1">
    <source>
        <dbReference type="SAM" id="Phobius"/>
    </source>
</evidence>
<organism evidence="2 3">
    <name type="scientific">Heterorhabditis bacteriophora</name>
    <name type="common">Entomopathogenic nematode worm</name>
    <dbReference type="NCBI Taxonomy" id="37862"/>
    <lineage>
        <taxon>Eukaryota</taxon>
        <taxon>Metazoa</taxon>
        <taxon>Ecdysozoa</taxon>
        <taxon>Nematoda</taxon>
        <taxon>Chromadorea</taxon>
        <taxon>Rhabditida</taxon>
        <taxon>Rhabditina</taxon>
        <taxon>Rhabditomorpha</taxon>
        <taxon>Strongyloidea</taxon>
        <taxon>Heterorhabditidae</taxon>
        <taxon>Heterorhabditis</taxon>
    </lineage>
</organism>
<sequence length="328" mass="37701">MQKSSSVNSEDRYDLEIIVCQRKQSMLTEDLTGPKLQLMLLFRYLVGPYNTEQDGQVVQRSCLWDKNMGRAIWSRQKEVEKCKLQSSVLTHLGMLGTFALNANGVSTIHTVASNPVLSLQLESGDHTHLSRIIILLKPHDFFLTINNELKCFCFFPFLVYSFLNMMFSRNQPIDLALLVYLFFVFMINVVHLVMLIAPQEEEEQCCSRPCSVICFGIYSMLLLLSKLLMRKEETCSRDTIQVEFGTIECYRSLLRPEKTAFSQQSSGNSRMRYLYEREADGSTQSLERKRDISRALLEHVDTSKHSDISSTRSDSGMYLVVCNKEDDT</sequence>
<protein>
    <submittedName>
        <fullName evidence="3">Teneurin N-terminal domain-containing protein</fullName>
    </submittedName>
</protein>
<dbReference type="WBParaSite" id="Hba_14189">
    <property type="protein sequence ID" value="Hba_14189"/>
    <property type="gene ID" value="Hba_14189"/>
</dbReference>
<keyword evidence="1" id="KW-0812">Transmembrane</keyword>
<proteinExistence type="predicted"/>
<keyword evidence="2" id="KW-1185">Reference proteome</keyword>
<keyword evidence="1" id="KW-1133">Transmembrane helix</keyword>
<reference evidence="3" key="1">
    <citation type="submission" date="2016-11" db="UniProtKB">
        <authorList>
            <consortium name="WormBaseParasite"/>
        </authorList>
    </citation>
    <scope>IDENTIFICATION</scope>
</reference>
<keyword evidence="1" id="KW-0472">Membrane</keyword>
<name>A0A1I7XA00_HETBA</name>